<keyword evidence="3" id="KW-1185">Reference proteome</keyword>
<evidence type="ECO:0000313" key="3">
    <source>
        <dbReference type="Proteomes" id="UP001501427"/>
    </source>
</evidence>
<sequence length="120" mass="13082">MPQGDITQPSVNGRPIVLSRDRHTPCTAPARQYVCHLYGRTFRQAQVWGDVCHKVGIHCQAVLYPAPAGKTSHVEVRWHHGWYSSMASEGPAGSRKIGSAGSMPWLLAPGGPGMERPRKG</sequence>
<gene>
    <name evidence="2" type="ORF">GCM10009546_62410</name>
</gene>
<protein>
    <submittedName>
        <fullName evidence="2">Uncharacterized protein</fullName>
    </submittedName>
</protein>
<feature type="region of interest" description="Disordered" evidence="1">
    <location>
        <begin position="89"/>
        <end position="120"/>
    </location>
</feature>
<reference evidence="2 3" key="1">
    <citation type="journal article" date="2019" name="Int. J. Syst. Evol. Microbiol.">
        <title>The Global Catalogue of Microorganisms (GCM) 10K type strain sequencing project: providing services to taxonomists for standard genome sequencing and annotation.</title>
        <authorList>
            <consortium name="The Broad Institute Genomics Platform"/>
            <consortium name="The Broad Institute Genome Sequencing Center for Infectious Disease"/>
            <person name="Wu L."/>
            <person name="Ma J."/>
        </authorList>
    </citation>
    <scope>NUCLEOTIDE SEQUENCE [LARGE SCALE GENOMIC DNA]</scope>
    <source>
        <strain evidence="2 3">JCM 10667</strain>
    </source>
</reference>
<evidence type="ECO:0000313" key="2">
    <source>
        <dbReference type="EMBL" id="GAA0591469.1"/>
    </source>
</evidence>
<comment type="caution">
    <text evidence="2">The sequence shown here is derived from an EMBL/GenBank/DDBJ whole genome shotgun (WGS) entry which is preliminary data.</text>
</comment>
<organism evidence="2 3">
    <name type="scientific">Actinomadura livida</name>
    <dbReference type="NCBI Taxonomy" id="79909"/>
    <lineage>
        <taxon>Bacteria</taxon>
        <taxon>Bacillati</taxon>
        <taxon>Actinomycetota</taxon>
        <taxon>Actinomycetes</taxon>
        <taxon>Streptosporangiales</taxon>
        <taxon>Thermomonosporaceae</taxon>
        <taxon>Actinomadura</taxon>
    </lineage>
</organism>
<proteinExistence type="predicted"/>
<evidence type="ECO:0000256" key="1">
    <source>
        <dbReference type="SAM" id="MobiDB-lite"/>
    </source>
</evidence>
<dbReference type="Proteomes" id="UP001501427">
    <property type="component" value="Unassembled WGS sequence"/>
</dbReference>
<name>A0ABN1FII4_9ACTN</name>
<accession>A0ABN1FII4</accession>
<dbReference type="EMBL" id="BAAAHD010000070">
    <property type="protein sequence ID" value="GAA0591469.1"/>
    <property type="molecule type" value="Genomic_DNA"/>
</dbReference>